<dbReference type="InterPro" id="IPR001789">
    <property type="entry name" value="Sig_transdc_resp-reg_receiver"/>
</dbReference>
<keyword evidence="1" id="KW-0597">Phosphoprotein</keyword>
<name>A0ABS6S0M6_9BACT</name>
<dbReference type="CDD" id="cd17557">
    <property type="entry name" value="REC_Rcp-like"/>
    <property type="match status" value="1"/>
</dbReference>
<dbReference type="PANTHER" id="PTHR44520">
    <property type="entry name" value="RESPONSE REGULATOR RCP1-RELATED"/>
    <property type="match status" value="1"/>
</dbReference>
<reference evidence="3 4" key="1">
    <citation type="journal article" date="2020" name="J Geophys Res Biogeosci">
        <title>Magnetotaxis as an Adaptation to Enable Bacterial Shuttling of Microbial Sulfur and Sulfur Cycling Across Aquatic Oxic#Anoxic Interfaces.</title>
        <authorList>
            <person name="Li J."/>
            <person name="Liu P."/>
            <person name="Wang J."/>
            <person name="Roberts A.P."/>
            <person name="Pan Y."/>
        </authorList>
    </citation>
    <scope>NUCLEOTIDE SEQUENCE [LARGE SCALE GENOMIC DNA]</scope>
    <source>
        <strain evidence="3 4">MYR-1_YQ</strain>
    </source>
</reference>
<evidence type="ECO:0000259" key="2">
    <source>
        <dbReference type="PROSITE" id="PS50110"/>
    </source>
</evidence>
<dbReference type="Pfam" id="PF00072">
    <property type="entry name" value="Response_reg"/>
    <property type="match status" value="1"/>
</dbReference>
<feature type="domain" description="Response regulatory" evidence="2">
    <location>
        <begin position="7"/>
        <end position="126"/>
    </location>
</feature>
<dbReference type="InterPro" id="IPR011006">
    <property type="entry name" value="CheY-like_superfamily"/>
</dbReference>
<dbReference type="PROSITE" id="PS50110">
    <property type="entry name" value="RESPONSE_REGULATORY"/>
    <property type="match status" value="1"/>
</dbReference>
<proteinExistence type="predicted"/>
<comment type="caution">
    <text evidence="3">The sequence shown here is derived from an EMBL/GenBank/DDBJ whole genome shotgun (WGS) entry which is preliminary data.</text>
</comment>
<evidence type="ECO:0000256" key="1">
    <source>
        <dbReference type="PROSITE-ProRule" id="PRU00169"/>
    </source>
</evidence>
<organism evidence="3 4">
    <name type="scientific">Candidatus Magnetobacterium casense</name>
    <dbReference type="NCBI Taxonomy" id="1455061"/>
    <lineage>
        <taxon>Bacteria</taxon>
        <taxon>Pseudomonadati</taxon>
        <taxon>Nitrospirota</taxon>
        <taxon>Thermodesulfovibrionia</taxon>
        <taxon>Thermodesulfovibrionales</taxon>
        <taxon>Candidatus Magnetobacteriaceae</taxon>
        <taxon>Candidatus Magnetobacterium</taxon>
    </lineage>
</organism>
<dbReference type="PANTHER" id="PTHR44520:SF2">
    <property type="entry name" value="RESPONSE REGULATOR RCP1"/>
    <property type="match status" value="1"/>
</dbReference>
<accession>A0ABS6S0M6</accession>
<evidence type="ECO:0000313" key="3">
    <source>
        <dbReference type="EMBL" id="MBV6342187.1"/>
    </source>
</evidence>
<gene>
    <name evidence="3" type="ORF">HWQ67_11380</name>
</gene>
<protein>
    <submittedName>
        <fullName evidence="3">Response regulator</fullName>
    </submittedName>
</protein>
<dbReference type="Gene3D" id="3.40.50.2300">
    <property type="match status" value="1"/>
</dbReference>
<dbReference type="Proteomes" id="UP001196980">
    <property type="component" value="Unassembled WGS sequence"/>
</dbReference>
<feature type="modified residue" description="4-aspartylphosphate" evidence="1">
    <location>
        <position position="59"/>
    </location>
</feature>
<dbReference type="EMBL" id="JABXWD010000208">
    <property type="protein sequence ID" value="MBV6342187.1"/>
    <property type="molecule type" value="Genomic_DNA"/>
</dbReference>
<keyword evidence="4" id="KW-1185">Reference proteome</keyword>
<sequence>MRDRPYTILLVEDDEDDYLLFSEAIAETGITHHVIWVRDGEAVMKYISKEHRPDLIILDLNMPAVDGRDVLRQIKSNPLLLSIPVVVMTTSGADEDIDFCYSIGANSYIKKPDSFSRLLDTVKLIGSYWLNAVELPRGNNYAG</sequence>
<dbReference type="SMART" id="SM00448">
    <property type="entry name" value="REC"/>
    <property type="match status" value="1"/>
</dbReference>
<dbReference type="SUPFAM" id="SSF52172">
    <property type="entry name" value="CheY-like"/>
    <property type="match status" value="1"/>
</dbReference>
<dbReference type="RefSeq" id="WP_218252811.1">
    <property type="nucleotide sequence ID" value="NZ_JABXWD010000208.1"/>
</dbReference>
<evidence type="ECO:0000313" key="4">
    <source>
        <dbReference type="Proteomes" id="UP001196980"/>
    </source>
</evidence>
<dbReference type="InterPro" id="IPR052893">
    <property type="entry name" value="TCS_response_regulator"/>
</dbReference>